<dbReference type="Pfam" id="PF16055">
    <property type="entry name" value="DUF4798"/>
    <property type="match status" value="1"/>
</dbReference>
<protein>
    <submittedName>
        <fullName evidence="3">Uncharacterized protein LOC115627520</fullName>
    </submittedName>
</protein>
<keyword evidence="2" id="KW-1185">Reference proteome</keyword>
<feature type="compositionally biased region" description="Basic and acidic residues" evidence="1">
    <location>
        <begin position="156"/>
        <end position="166"/>
    </location>
</feature>
<proteinExistence type="predicted"/>
<feature type="region of interest" description="Disordered" evidence="1">
    <location>
        <begin position="151"/>
        <end position="216"/>
    </location>
</feature>
<dbReference type="Proteomes" id="UP000504634">
    <property type="component" value="Unplaced"/>
</dbReference>
<dbReference type="RefSeq" id="XP_030379080.1">
    <property type="nucleotide sequence ID" value="XM_030523220.1"/>
</dbReference>
<dbReference type="InterPro" id="IPR032056">
    <property type="entry name" value="DUF4798"/>
</dbReference>
<dbReference type="AlphaFoldDB" id="A0A6J2TU29"/>
<sequence length="394" mass="44725">MEHHTYAKSGSKKWSVEEKRQLVMQRIAHDDLFSKHSPTNIDAWKKFKDLAKINDHSENALRKQWLGMVQRYRKLKAQIVISPMDDKSIADLNKEWEFFSLIHAYMNQKTNDLHSYALKEPNQANEQTNNLAIVGVYSCDQAELSPHMLGVLNDHSFGEKSERKDEGEESEDSMPQKDSVGNTKEGVKEEPVDEADQDVKDNAATTATNGETELLVCAPKRENFNHNPEPGDGAQRESVQRMQELDVVLERGNSPAEIVGEYMSPEQSCVEIDDDYEMGPVMIGEEVSKSNYNQFSRKVSAKRSLAFDHGANRPRVRPKKKKELTEKEKYYRHRRHYEQRMELRVATMCTVVGQALRELAPSANVDLLIAMGQDLGDSNSSSSTDDNTDSDSNA</sequence>
<evidence type="ECO:0000313" key="3">
    <source>
        <dbReference type="RefSeq" id="XP_030379080.1"/>
    </source>
</evidence>
<reference evidence="3" key="1">
    <citation type="submission" date="2025-08" db="UniProtKB">
        <authorList>
            <consortium name="RefSeq"/>
        </authorList>
    </citation>
    <scope>IDENTIFICATION</scope>
    <source>
        <strain evidence="3">11010-0011.00</strain>
        <tissue evidence="3">Whole body</tissue>
    </source>
</reference>
<dbReference type="OrthoDB" id="7839010at2759"/>
<organism evidence="2 3">
    <name type="scientific">Drosophila lebanonensis</name>
    <name type="common">Fruit fly</name>
    <name type="synonym">Scaptodrosophila lebanonensis</name>
    <dbReference type="NCBI Taxonomy" id="7225"/>
    <lineage>
        <taxon>Eukaryota</taxon>
        <taxon>Metazoa</taxon>
        <taxon>Ecdysozoa</taxon>
        <taxon>Arthropoda</taxon>
        <taxon>Hexapoda</taxon>
        <taxon>Insecta</taxon>
        <taxon>Pterygota</taxon>
        <taxon>Neoptera</taxon>
        <taxon>Endopterygota</taxon>
        <taxon>Diptera</taxon>
        <taxon>Brachycera</taxon>
        <taxon>Muscomorpha</taxon>
        <taxon>Ephydroidea</taxon>
        <taxon>Drosophilidae</taxon>
        <taxon>Scaptodrosophila</taxon>
    </lineage>
</organism>
<evidence type="ECO:0000313" key="2">
    <source>
        <dbReference type="Proteomes" id="UP000504634"/>
    </source>
</evidence>
<dbReference type="GeneID" id="115627520"/>
<gene>
    <name evidence="3" type="primary">LOC115627520</name>
</gene>
<feature type="compositionally biased region" description="Low complexity" evidence="1">
    <location>
        <begin position="377"/>
        <end position="394"/>
    </location>
</feature>
<evidence type="ECO:0000256" key="1">
    <source>
        <dbReference type="SAM" id="MobiDB-lite"/>
    </source>
</evidence>
<accession>A0A6J2TU29</accession>
<name>A0A6J2TU29_DROLE</name>
<feature type="region of interest" description="Disordered" evidence="1">
    <location>
        <begin position="373"/>
        <end position="394"/>
    </location>
</feature>